<dbReference type="EMBL" id="JAACAK010000083">
    <property type="protein sequence ID" value="NIR75553.1"/>
    <property type="molecule type" value="Genomic_DNA"/>
</dbReference>
<comment type="caution">
    <text evidence="1">The sequence shown here is derived from an EMBL/GenBank/DDBJ whole genome shotgun (WGS) entry which is preliminary data.</text>
</comment>
<organism evidence="1 2">
    <name type="scientific">Candidatus Kutchimonas denitrificans</name>
    <dbReference type="NCBI Taxonomy" id="3056748"/>
    <lineage>
        <taxon>Bacteria</taxon>
        <taxon>Pseudomonadati</taxon>
        <taxon>Gemmatimonadota</taxon>
        <taxon>Gemmatimonadia</taxon>
        <taxon>Candidatus Palauibacterales</taxon>
        <taxon>Candidatus Palauibacteraceae</taxon>
        <taxon>Candidatus Kutchimonas</taxon>
    </lineage>
</organism>
<dbReference type="Proteomes" id="UP000702544">
    <property type="component" value="Unassembled WGS sequence"/>
</dbReference>
<evidence type="ECO:0000313" key="1">
    <source>
        <dbReference type="EMBL" id="NIR75553.1"/>
    </source>
</evidence>
<proteinExistence type="predicted"/>
<reference evidence="1 2" key="1">
    <citation type="submission" date="2020-01" db="EMBL/GenBank/DDBJ databases">
        <title>Genomes assembled from Gulf of Kutch pelagic sediment metagenomes.</title>
        <authorList>
            <person name="Chandrashekar M."/>
            <person name="Mahajan M.S."/>
            <person name="Dave K.J."/>
            <person name="Vatsa P."/>
            <person name="Nathani N.M."/>
        </authorList>
    </citation>
    <scope>NUCLEOTIDE SEQUENCE [LARGE SCALE GENOMIC DNA]</scope>
    <source>
        <strain evidence="1">KS3-K002</strain>
    </source>
</reference>
<gene>
    <name evidence="1" type="ORF">GWO12_10670</name>
</gene>
<name>A0AAE4Z9J5_9BACT</name>
<protein>
    <submittedName>
        <fullName evidence="1">Uncharacterized protein</fullName>
    </submittedName>
</protein>
<evidence type="ECO:0000313" key="2">
    <source>
        <dbReference type="Proteomes" id="UP000702544"/>
    </source>
</evidence>
<accession>A0AAE4Z9J5</accession>
<sequence length="145" mass="15413">MSNPWQHQSPRERVRLVDAQLAHSADTRTQAEIALEWRAVEYRGVATAHGHGAIDLRVCAQATLDALHKLLGGRMSFRLIGVKAVKAFDDSVAIVALGVVDPETGGDRRLIGTAPASDGSISHGVARAVLNATNRVLGNFLATGE</sequence>
<dbReference type="AlphaFoldDB" id="A0AAE4Z9J5"/>